<keyword evidence="2" id="KW-0813">Transport</keyword>
<keyword evidence="6" id="KW-0811">Translocation</keyword>
<keyword evidence="4" id="KW-0653">Protein transport</keyword>
<evidence type="ECO:0000256" key="4">
    <source>
        <dbReference type="ARBA" id="ARBA00022927"/>
    </source>
</evidence>
<evidence type="ECO:0000256" key="2">
    <source>
        <dbReference type="ARBA" id="ARBA00022448"/>
    </source>
</evidence>
<comment type="subcellular location">
    <subcellularLocation>
        <location evidence="1">Membrane</location>
        <topology evidence="1">Single-pass membrane protein</topology>
    </subcellularLocation>
</comment>
<keyword evidence="10" id="KW-1185">Reference proteome</keyword>
<dbReference type="EMBL" id="VRSV01000002">
    <property type="protein sequence ID" value="TXK10004.1"/>
    <property type="molecule type" value="Genomic_DNA"/>
</dbReference>
<reference evidence="9 10" key="1">
    <citation type="submission" date="2019-08" db="EMBL/GenBank/DDBJ databases">
        <authorList>
            <person name="Dong K."/>
        </authorList>
    </citation>
    <scope>NUCLEOTIDE SEQUENCE [LARGE SCALE GENOMIC DNA]</scope>
    <source>
        <strain evidence="9 10">JCM14558</strain>
    </source>
</reference>
<evidence type="ECO:0000256" key="8">
    <source>
        <dbReference type="SAM" id="MobiDB-lite"/>
    </source>
</evidence>
<dbReference type="OrthoDB" id="3267321at2"/>
<sequence length="120" mass="13056">MTFGLTFEKLILIGFIAAMIIGPARLPVYAAGLRRVVDRAKVFARSAEGRIRDELGPEFTDTDWRQLDPRRFDPRRIVREALIAEPETPPAADRSPSAAAPASVESTASRHAPAEGDAAT</sequence>
<keyword evidence="5" id="KW-1133">Transmembrane helix</keyword>
<comment type="caution">
    <text evidence="9">The sequence shown here is derived from an EMBL/GenBank/DDBJ whole genome shotgun (WGS) entry which is preliminary data.</text>
</comment>
<feature type="region of interest" description="Disordered" evidence="8">
    <location>
        <begin position="83"/>
        <end position="120"/>
    </location>
</feature>
<evidence type="ECO:0000313" key="10">
    <source>
        <dbReference type="Proteomes" id="UP000321034"/>
    </source>
</evidence>
<dbReference type="AlphaFoldDB" id="A0A5C8HYB3"/>
<feature type="compositionally biased region" description="Low complexity" evidence="8">
    <location>
        <begin position="90"/>
        <end position="109"/>
    </location>
</feature>
<gene>
    <name evidence="9" type="ORF">FVP77_14120</name>
</gene>
<organism evidence="9 10">
    <name type="scientific">Microbacterium hatanonis</name>
    <dbReference type="NCBI Taxonomy" id="404366"/>
    <lineage>
        <taxon>Bacteria</taxon>
        <taxon>Bacillati</taxon>
        <taxon>Actinomycetota</taxon>
        <taxon>Actinomycetes</taxon>
        <taxon>Micrococcales</taxon>
        <taxon>Microbacteriaceae</taxon>
        <taxon>Microbacterium</taxon>
    </lineage>
</organism>
<keyword evidence="3" id="KW-0812">Transmembrane</keyword>
<evidence type="ECO:0000256" key="6">
    <source>
        <dbReference type="ARBA" id="ARBA00023010"/>
    </source>
</evidence>
<evidence type="ECO:0000256" key="5">
    <source>
        <dbReference type="ARBA" id="ARBA00022989"/>
    </source>
</evidence>
<evidence type="ECO:0000313" key="9">
    <source>
        <dbReference type="EMBL" id="TXK10004.1"/>
    </source>
</evidence>
<dbReference type="InterPro" id="IPR003369">
    <property type="entry name" value="TatA/B/E"/>
</dbReference>
<evidence type="ECO:0000256" key="3">
    <source>
        <dbReference type="ARBA" id="ARBA00022692"/>
    </source>
</evidence>
<evidence type="ECO:0000256" key="7">
    <source>
        <dbReference type="ARBA" id="ARBA00023136"/>
    </source>
</evidence>
<dbReference type="Pfam" id="PF02416">
    <property type="entry name" value="TatA_B_E"/>
    <property type="match status" value="1"/>
</dbReference>
<keyword evidence="7" id="KW-0472">Membrane</keyword>
<evidence type="ECO:0000256" key="1">
    <source>
        <dbReference type="ARBA" id="ARBA00004167"/>
    </source>
</evidence>
<protein>
    <submittedName>
        <fullName evidence="9">Sec-independent protein translocase TatB</fullName>
    </submittedName>
</protein>
<proteinExistence type="predicted"/>
<dbReference type="Proteomes" id="UP000321034">
    <property type="component" value="Unassembled WGS sequence"/>
</dbReference>
<accession>A0A5C8HYB3</accession>
<dbReference type="RefSeq" id="WP_147895202.1">
    <property type="nucleotide sequence ID" value="NZ_BAAANR010000001.1"/>
</dbReference>
<name>A0A5C8HYB3_9MICO</name>